<dbReference type="Pfam" id="PF04316">
    <property type="entry name" value="FlgM"/>
    <property type="match status" value="1"/>
</dbReference>
<dbReference type="Proteomes" id="UP000826725">
    <property type="component" value="Chromosome"/>
</dbReference>
<proteinExistence type="predicted"/>
<dbReference type="GO" id="GO:0045892">
    <property type="term" value="P:negative regulation of DNA-templated transcription"/>
    <property type="evidence" value="ECO:0007669"/>
    <property type="project" value="InterPro"/>
</dbReference>
<dbReference type="InterPro" id="IPR031316">
    <property type="entry name" value="FlgM_C"/>
</dbReference>
<sequence length="95" mass="10215">MSVEFFGVGGPGQIGNLKKSTKTPAAAQEKETGEDKVQFSSVLQDVHKAQTSGKTTDTERMERIAEIKAQVANGSYEPDLNKVSASLLEFLVEGK</sequence>
<reference evidence="5" key="1">
    <citation type="submission" date="2020-09" db="EMBL/GenBank/DDBJ databases">
        <title>Desulfogranum mesoprofundum gen. nov., sp. nov., a novel mesophilic, sulfate-reducing chemolithoautotroph isolated from a deep-sea hydrothermal vent chimney in the Suiyo Seamount.</title>
        <authorList>
            <person name="Hashimoto Y."/>
            <person name="Nakagawa S."/>
        </authorList>
    </citation>
    <scope>NUCLEOTIDE SEQUENCE</scope>
    <source>
        <strain evidence="5">KT2</strain>
    </source>
</reference>
<accession>A0A8D5JLH5</accession>
<name>A0A8D5JLH5_9BACT</name>
<dbReference type="EMBL" id="AP024086">
    <property type="protein sequence ID" value="BCL60577.1"/>
    <property type="molecule type" value="Genomic_DNA"/>
</dbReference>
<evidence type="ECO:0000313" key="6">
    <source>
        <dbReference type="Proteomes" id="UP000826725"/>
    </source>
</evidence>
<keyword evidence="6" id="KW-1185">Reference proteome</keyword>
<dbReference type="RefSeq" id="WP_228856693.1">
    <property type="nucleotide sequence ID" value="NZ_AP024086.1"/>
</dbReference>
<dbReference type="NCBIfam" id="TIGR03824">
    <property type="entry name" value="FlgM_jcvi"/>
    <property type="match status" value="1"/>
</dbReference>
<evidence type="ECO:0000256" key="1">
    <source>
        <dbReference type="ARBA" id="ARBA00024739"/>
    </source>
</evidence>
<protein>
    <recommendedName>
        <fullName evidence="2">Anti-sigma-28 factor</fullName>
    </recommendedName>
</protein>
<gene>
    <name evidence="5" type="ORF">DGMP_12700</name>
</gene>
<evidence type="ECO:0000256" key="2">
    <source>
        <dbReference type="ARBA" id="ARBA00030117"/>
    </source>
</evidence>
<evidence type="ECO:0000259" key="4">
    <source>
        <dbReference type="Pfam" id="PF04316"/>
    </source>
</evidence>
<feature type="region of interest" description="Disordered" evidence="3">
    <location>
        <begin position="1"/>
        <end position="36"/>
    </location>
</feature>
<dbReference type="AlphaFoldDB" id="A0A8D5JLH5"/>
<feature type="domain" description="Anti-sigma-28 factor FlgM C-terminal" evidence="4">
    <location>
        <begin position="35"/>
        <end position="89"/>
    </location>
</feature>
<evidence type="ECO:0000256" key="3">
    <source>
        <dbReference type="SAM" id="MobiDB-lite"/>
    </source>
</evidence>
<dbReference type="InterPro" id="IPR007412">
    <property type="entry name" value="FlgM"/>
</dbReference>
<comment type="function">
    <text evidence="1">Responsible for the coupling of flagellin expression to flagellar assembly by preventing expression of the flagellin genes when a component of the middle class of proteins is defective. It negatively regulates flagellar genes by inhibiting the activity of FliA by directly binding to FliA.</text>
</comment>
<evidence type="ECO:0000313" key="5">
    <source>
        <dbReference type="EMBL" id="BCL60577.1"/>
    </source>
</evidence>
<organism evidence="5 6">
    <name type="scientific">Desulfomarina profundi</name>
    <dbReference type="NCBI Taxonomy" id="2772557"/>
    <lineage>
        <taxon>Bacteria</taxon>
        <taxon>Pseudomonadati</taxon>
        <taxon>Thermodesulfobacteriota</taxon>
        <taxon>Desulfobulbia</taxon>
        <taxon>Desulfobulbales</taxon>
        <taxon>Desulfobulbaceae</taxon>
        <taxon>Desulfomarina</taxon>
    </lineage>
</organism>
<dbReference type="KEGG" id="dbk:DGMP_12700"/>